<sequence length="100" mass="10614">MTAAPEEAPWRKRGLIGANIVCAIYIVYLVFHPVAKEAVGWPSTSGTSVSTPSELIVETDPPAPTSAPGEVAKQPPSSVQPPPRKESPSLNIPFVTHTRT</sequence>
<evidence type="ECO:0000256" key="2">
    <source>
        <dbReference type="SAM" id="Phobius"/>
    </source>
</evidence>
<dbReference type="Proteomes" id="UP000051952">
    <property type="component" value="Unassembled WGS sequence"/>
</dbReference>
<feature type="region of interest" description="Disordered" evidence="1">
    <location>
        <begin position="40"/>
        <end position="100"/>
    </location>
</feature>
<proteinExistence type="predicted"/>
<evidence type="ECO:0000313" key="4">
    <source>
        <dbReference type="Proteomes" id="UP000051952"/>
    </source>
</evidence>
<feature type="transmembrane region" description="Helical" evidence="2">
    <location>
        <begin position="14"/>
        <end position="31"/>
    </location>
</feature>
<dbReference type="EMBL" id="CYKH01000480">
    <property type="protein sequence ID" value="CUF99072.1"/>
    <property type="molecule type" value="Genomic_DNA"/>
</dbReference>
<gene>
    <name evidence="3" type="ORF">BSAL_68730</name>
</gene>
<evidence type="ECO:0000256" key="1">
    <source>
        <dbReference type="SAM" id="MobiDB-lite"/>
    </source>
</evidence>
<feature type="compositionally biased region" description="Low complexity" evidence="1">
    <location>
        <begin position="40"/>
        <end position="53"/>
    </location>
</feature>
<keyword evidence="2" id="KW-0472">Membrane</keyword>
<organism evidence="3 4">
    <name type="scientific">Bodo saltans</name>
    <name type="common">Flagellated protozoan</name>
    <dbReference type="NCBI Taxonomy" id="75058"/>
    <lineage>
        <taxon>Eukaryota</taxon>
        <taxon>Discoba</taxon>
        <taxon>Euglenozoa</taxon>
        <taxon>Kinetoplastea</taxon>
        <taxon>Metakinetoplastina</taxon>
        <taxon>Eubodonida</taxon>
        <taxon>Bodonidae</taxon>
        <taxon>Bodo</taxon>
    </lineage>
</organism>
<accession>A0A0S4J0M2</accession>
<name>A0A0S4J0M2_BODSA</name>
<dbReference type="AlphaFoldDB" id="A0A0S4J0M2"/>
<dbReference type="VEuPathDB" id="TriTrypDB:BSAL_68730"/>
<feature type="non-terminal residue" evidence="3">
    <location>
        <position position="100"/>
    </location>
</feature>
<keyword evidence="2" id="KW-0812">Transmembrane</keyword>
<reference evidence="4" key="1">
    <citation type="submission" date="2015-09" db="EMBL/GenBank/DDBJ databases">
        <authorList>
            <consortium name="Pathogen Informatics"/>
        </authorList>
    </citation>
    <scope>NUCLEOTIDE SEQUENCE [LARGE SCALE GENOMIC DNA]</scope>
    <source>
        <strain evidence="4">Lake Konstanz</strain>
    </source>
</reference>
<keyword evidence="2" id="KW-1133">Transmembrane helix</keyword>
<protein>
    <submittedName>
        <fullName evidence="3">Membrane-associated protein, putative</fullName>
    </submittedName>
</protein>
<keyword evidence="4" id="KW-1185">Reference proteome</keyword>
<evidence type="ECO:0000313" key="3">
    <source>
        <dbReference type="EMBL" id="CUF99072.1"/>
    </source>
</evidence>